<dbReference type="EMBL" id="FNGS01000002">
    <property type="protein sequence ID" value="SDL57437.1"/>
    <property type="molecule type" value="Genomic_DNA"/>
</dbReference>
<dbReference type="SUPFAM" id="SSF89392">
    <property type="entry name" value="Prokaryotic lipoproteins and lipoprotein localization factors"/>
    <property type="match status" value="1"/>
</dbReference>
<dbReference type="AlphaFoldDB" id="A0A1G9L6R1"/>
<name>A0A1G9L6R1_9BACT</name>
<dbReference type="PANTHER" id="PTHR35869">
    <property type="entry name" value="OUTER-MEMBRANE LIPOPROTEIN CARRIER PROTEIN"/>
    <property type="match status" value="1"/>
</dbReference>
<feature type="signal peptide" evidence="2">
    <location>
        <begin position="1"/>
        <end position="21"/>
    </location>
</feature>
<dbReference type="Proteomes" id="UP000198901">
    <property type="component" value="Unassembled WGS sequence"/>
</dbReference>
<dbReference type="Pfam" id="PF16584">
    <property type="entry name" value="LolA_2"/>
    <property type="match status" value="1"/>
</dbReference>
<feature type="chain" id="PRO_5011764559" evidence="2">
    <location>
        <begin position="22"/>
        <end position="207"/>
    </location>
</feature>
<keyword evidence="4" id="KW-1185">Reference proteome</keyword>
<keyword evidence="3" id="KW-0449">Lipoprotein</keyword>
<reference evidence="3 4" key="1">
    <citation type="submission" date="2016-10" db="EMBL/GenBank/DDBJ databases">
        <authorList>
            <person name="de Groot N.N."/>
        </authorList>
    </citation>
    <scope>NUCLEOTIDE SEQUENCE [LARGE SCALE GENOMIC DNA]</scope>
    <source>
        <strain evidence="3 4">DSM 21668</strain>
    </source>
</reference>
<protein>
    <submittedName>
        <fullName evidence="3">Outer membrane lipoprotein-sorting protein</fullName>
    </submittedName>
</protein>
<sequence>MNIRVAVIFNLLIFSFFSSNAQDKRASAILDAMSKKYKSLQSFSALFTYGADGNSSYKGDITTKSGKYRLKLAGQEVYNDGKTVATYVKETNEVNLSNYEPGEGDFNPAKIYTIYKKGYKYSLAEETKDGNAVIELVPQNKAAKIAKVRITVGKKDSAIKSWQITEKSGNKQSFRIDRFTPNVAVADNFFTFDKSKYPGVEVVDLRD</sequence>
<dbReference type="PANTHER" id="PTHR35869:SF1">
    <property type="entry name" value="OUTER-MEMBRANE LIPOPROTEIN CARRIER PROTEIN"/>
    <property type="match status" value="1"/>
</dbReference>
<evidence type="ECO:0000256" key="2">
    <source>
        <dbReference type="SAM" id="SignalP"/>
    </source>
</evidence>
<evidence type="ECO:0000313" key="4">
    <source>
        <dbReference type="Proteomes" id="UP000198901"/>
    </source>
</evidence>
<proteinExistence type="predicted"/>
<organism evidence="3 4">
    <name type="scientific">Siphonobacter aquaeclarae</name>
    <dbReference type="NCBI Taxonomy" id="563176"/>
    <lineage>
        <taxon>Bacteria</taxon>
        <taxon>Pseudomonadati</taxon>
        <taxon>Bacteroidota</taxon>
        <taxon>Cytophagia</taxon>
        <taxon>Cytophagales</taxon>
        <taxon>Cytophagaceae</taxon>
        <taxon>Siphonobacter</taxon>
    </lineage>
</organism>
<evidence type="ECO:0000313" key="3">
    <source>
        <dbReference type="EMBL" id="SDL57437.1"/>
    </source>
</evidence>
<dbReference type="RefSeq" id="WP_093199232.1">
    <property type="nucleotide sequence ID" value="NZ_FNGS01000002.1"/>
</dbReference>
<dbReference type="InterPro" id="IPR004564">
    <property type="entry name" value="OM_lipoprot_carrier_LolA-like"/>
</dbReference>
<accession>A0A1G9L6R1</accession>
<dbReference type="Gene3D" id="2.50.20.10">
    <property type="entry name" value="Lipoprotein localisation LolA/LolB/LppX"/>
    <property type="match status" value="1"/>
</dbReference>
<dbReference type="InterPro" id="IPR029046">
    <property type="entry name" value="LolA/LolB/LppX"/>
</dbReference>
<gene>
    <name evidence="3" type="ORF">SAMN04488090_1283</name>
</gene>
<dbReference type="CDD" id="cd16325">
    <property type="entry name" value="LolA"/>
    <property type="match status" value="1"/>
</dbReference>
<dbReference type="OrthoDB" id="9810685at2"/>
<evidence type="ECO:0000256" key="1">
    <source>
        <dbReference type="ARBA" id="ARBA00022729"/>
    </source>
</evidence>
<keyword evidence="1 2" id="KW-0732">Signal</keyword>
<dbReference type="STRING" id="563176.SAMN04488090_1283"/>